<proteinExistence type="predicted"/>
<organism evidence="2 3">
    <name type="scientific">Rhodofomes roseus</name>
    <dbReference type="NCBI Taxonomy" id="34475"/>
    <lineage>
        <taxon>Eukaryota</taxon>
        <taxon>Fungi</taxon>
        <taxon>Dikarya</taxon>
        <taxon>Basidiomycota</taxon>
        <taxon>Agaricomycotina</taxon>
        <taxon>Agaricomycetes</taxon>
        <taxon>Polyporales</taxon>
        <taxon>Rhodofomes</taxon>
    </lineage>
</organism>
<feature type="compositionally biased region" description="Basic and acidic residues" evidence="1">
    <location>
        <begin position="158"/>
        <end position="168"/>
    </location>
</feature>
<feature type="non-terminal residue" evidence="2">
    <location>
        <position position="1"/>
    </location>
</feature>
<dbReference type="STRING" id="34475.A0A4Y9YCC6"/>
<evidence type="ECO:0000256" key="1">
    <source>
        <dbReference type="SAM" id="MobiDB-lite"/>
    </source>
</evidence>
<sequence length="540" mass="56594">PTPAPAGPIAAAASKASGRPKSTRKASDNKNTRKPGPTTDTSATLTPNPPPAAAARPSRRRRSQNKVLPALNTKSSLSSDSSAFTVQSAPERGVITSKDIPPHLMTPSDAHTFDIKSDIDALVDRMRSVAMERPHTPGSHSHFDWASDDDDSLPDLPDWGKTDVKTDGKPSIISPILEDALRPLPNIEVGSPFTVPLAAPESAAASPAKAPHEVISKGKESQAAPQVVGVKEKKEEPLSALINLEQSRVGRHEESKAGEPKDSRQPTQAQPSQESTTSRLVPTSNPSPSKAPAKLPIHPSLPPKPTTTVEPASAKRHPRHAEPGHKRGNSSTGSAEQKTENGLANSIHAPKSSLLESIHAPKSNLAESTHLPNGGLAESTHAPKKGLADSIHAPKSAATSGENEPSPKDHAPEKGLAASIHAPQTTQSAPSHISSHPIPDVLPHLRSRGPARGHRQPYSASISSFQHPDLDRGARTDNAHHTRTQSSPPTGAGAGHAHSRSAHATRPVITGDAISRLARTLGAHAPRRETAVPVPAAAKD</sequence>
<accession>A0A4Y9YCC6</accession>
<name>A0A4Y9YCC6_9APHY</name>
<evidence type="ECO:0000313" key="2">
    <source>
        <dbReference type="EMBL" id="TFY59121.1"/>
    </source>
</evidence>
<dbReference type="Proteomes" id="UP000298390">
    <property type="component" value="Unassembled WGS sequence"/>
</dbReference>
<protein>
    <submittedName>
        <fullName evidence="2">Uncharacterized protein</fullName>
    </submittedName>
</protein>
<feature type="region of interest" description="Disordered" evidence="1">
    <location>
        <begin position="132"/>
        <end position="170"/>
    </location>
</feature>
<comment type="caution">
    <text evidence="2">The sequence shown here is derived from an EMBL/GenBank/DDBJ whole genome shotgun (WGS) entry which is preliminary data.</text>
</comment>
<feature type="compositionally biased region" description="Basic residues" evidence="1">
    <location>
        <begin position="445"/>
        <end position="455"/>
    </location>
</feature>
<feature type="compositionally biased region" description="Low complexity" evidence="1">
    <location>
        <begin position="200"/>
        <end position="209"/>
    </location>
</feature>
<feature type="compositionally biased region" description="Low complexity" evidence="1">
    <location>
        <begin position="430"/>
        <end position="439"/>
    </location>
</feature>
<dbReference type="AlphaFoldDB" id="A0A4Y9YCC6"/>
<reference evidence="2 3" key="1">
    <citation type="submission" date="2019-01" db="EMBL/GenBank/DDBJ databases">
        <title>Genome sequencing of the rare red list fungi Fomitopsis rosea.</title>
        <authorList>
            <person name="Buettner E."/>
            <person name="Kellner H."/>
        </authorList>
    </citation>
    <scope>NUCLEOTIDE SEQUENCE [LARGE SCALE GENOMIC DNA]</scope>
    <source>
        <strain evidence="2 3">DSM 105464</strain>
    </source>
</reference>
<feature type="compositionally biased region" description="Basic and acidic residues" evidence="1">
    <location>
        <begin position="468"/>
        <end position="480"/>
    </location>
</feature>
<feature type="compositionally biased region" description="Basic and acidic residues" evidence="1">
    <location>
        <begin position="132"/>
        <end position="145"/>
    </location>
</feature>
<evidence type="ECO:0000313" key="3">
    <source>
        <dbReference type="Proteomes" id="UP000298390"/>
    </source>
</evidence>
<feature type="compositionally biased region" description="Basic and acidic residues" evidence="1">
    <location>
        <begin position="210"/>
        <end position="220"/>
    </location>
</feature>
<feature type="compositionally biased region" description="Low complexity" evidence="1">
    <location>
        <begin position="7"/>
        <end position="20"/>
    </location>
</feature>
<dbReference type="EMBL" id="SEKV01000319">
    <property type="protein sequence ID" value="TFY59121.1"/>
    <property type="molecule type" value="Genomic_DNA"/>
</dbReference>
<feature type="compositionally biased region" description="Polar residues" evidence="1">
    <location>
        <begin position="265"/>
        <end position="288"/>
    </location>
</feature>
<feature type="region of interest" description="Disordered" evidence="1">
    <location>
        <begin position="1"/>
        <end position="111"/>
    </location>
</feature>
<feature type="region of interest" description="Disordered" evidence="1">
    <location>
        <begin position="200"/>
        <end position="540"/>
    </location>
</feature>
<gene>
    <name evidence="2" type="ORF">EVJ58_g5974</name>
</gene>
<feature type="compositionally biased region" description="Basic and acidic residues" evidence="1">
    <location>
        <begin position="248"/>
        <end position="264"/>
    </location>
</feature>
<feature type="compositionally biased region" description="Polar residues" evidence="1">
    <location>
        <begin position="329"/>
        <end position="344"/>
    </location>
</feature>